<feature type="region of interest" description="Disordered" evidence="1">
    <location>
        <begin position="74"/>
        <end position="99"/>
    </location>
</feature>
<dbReference type="EMBL" id="HBUF01351943">
    <property type="protein sequence ID" value="CAG6714565.1"/>
    <property type="molecule type" value="Transcribed_RNA"/>
</dbReference>
<dbReference type="EMBL" id="HBUF01513204">
    <property type="protein sequence ID" value="CAG6747199.1"/>
    <property type="molecule type" value="Transcribed_RNA"/>
</dbReference>
<dbReference type="EMBL" id="HBUF01218685">
    <property type="protein sequence ID" value="CAG6668391.1"/>
    <property type="molecule type" value="Transcribed_RNA"/>
</dbReference>
<dbReference type="EMBL" id="HBUF01038137">
    <property type="protein sequence ID" value="CAG6617213.1"/>
    <property type="molecule type" value="Transcribed_RNA"/>
</dbReference>
<dbReference type="EMBL" id="HBUF01218686">
    <property type="protein sequence ID" value="CAG6668393.1"/>
    <property type="molecule type" value="Transcribed_RNA"/>
</dbReference>
<dbReference type="EMBL" id="HBUF01218684">
    <property type="protein sequence ID" value="CAG6668389.1"/>
    <property type="molecule type" value="Transcribed_RNA"/>
</dbReference>
<protein>
    <submittedName>
        <fullName evidence="2">Uncharacterized protein</fullName>
    </submittedName>
</protein>
<accession>A0A8D8ZGU1</accession>
<dbReference type="EMBL" id="HBUF01351946">
    <property type="protein sequence ID" value="CAG6714573.1"/>
    <property type="molecule type" value="Transcribed_RNA"/>
</dbReference>
<dbReference type="EMBL" id="HBUF01038135">
    <property type="protein sequence ID" value="CAG6617207.1"/>
    <property type="molecule type" value="Transcribed_RNA"/>
</dbReference>
<dbReference type="EMBL" id="HBUF01218687">
    <property type="protein sequence ID" value="CAG6668395.1"/>
    <property type="molecule type" value="Transcribed_RNA"/>
</dbReference>
<dbReference type="EMBL" id="HBUF01351944">
    <property type="protein sequence ID" value="CAG6714568.1"/>
    <property type="molecule type" value="Transcribed_RNA"/>
</dbReference>
<reference evidence="2" key="1">
    <citation type="submission" date="2021-05" db="EMBL/GenBank/DDBJ databases">
        <authorList>
            <person name="Alioto T."/>
            <person name="Alioto T."/>
            <person name="Gomez Garrido J."/>
        </authorList>
    </citation>
    <scope>NUCLEOTIDE SEQUENCE</scope>
</reference>
<evidence type="ECO:0000256" key="1">
    <source>
        <dbReference type="SAM" id="MobiDB-lite"/>
    </source>
</evidence>
<evidence type="ECO:0000313" key="2">
    <source>
        <dbReference type="EMBL" id="CAG6747197.1"/>
    </source>
</evidence>
<sequence length="99" mass="11516">MIGINLVWGHHVTPSLYLTPHRPETHVKACWARGDRGGVCHWRAVRGRPETLTSRPPTFTRRTNKYPAWRTWSRTSRTERGPKCGHSSRRSNPGRWFVT</sequence>
<dbReference type="EMBL" id="HBUF01351942">
    <property type="protein sequence ID" value="CAG6714563.1"/>
    <property type="molecule type" value="Transcribed_RNA"/>
</dbReference>
<organism evidence="2">
    <name type="scientific">Cacopsylla melanoneura</name>
    <dbReference type="NCBI Taxonomy" id="428564"/>
    <lineage>
        <taxon>Eukaryota</taxon>
        <taxon>Metazoa</taxon>
        <taxon>Ecdysozoa</taxon>
        <taxon>Arthropoda</taxon>
        <taxon>Hexapoda</taxon>
        <taxon>Insecta</taxon>
        <taxon>Pterygota</taxon>
        <taxon>Neoptera</taxon>
        <taxon>Paraneoptera</taxon>
        <taxon>Hemiptera</taxon>
        <taxon>Sternorrhyncha</taxon>
        <taxon>Psylloidea</taxon>
        <taxon>Psyllidae</taxon>
        <taxon>Psyllinae</taxon>
        <taxon>Cacopsylla</taxon>
    </lineage>
</organism>
<dbReference type="EMBL" id="HBUF01351945">
    <property type="protein sequence ID" value="CAG6714570.1"/>
    <property type="molecule type" value="Transcribed_RNA"/>
</dbReference>
<proteinExistence type="predicted"/>
<dbReference type="EMBL" id="HBUF01513203">
    <property type="protein sequence ID" value="CAG6747197.1"/>
    <property type="molecule type" value="Transcribed_RNA"/>
</dbReference>
<dbReference type="EMBL" id="HBUF01038136">
    <property type="protein sequence ID" value="CAG6617210.1"/>
    <property type="molecule type" value="Transcribed_RNA"/>
</dbReference>
<dbReference type="AlphaFoldDB" id="A0A8D8ZGU1"/>
<name>A0A8D8ZGU1_9HEMI</name>